<sequence length="79" mass="8352">MSVPTYPQLLFLQSAEGERGTTPSYSLITGAATFLRLPQASLINLSRQSAVLHSVGCSAGEKAYLAARQASSPQTRPSN</sequence>
<dbReference type="AlphaFoldDB" id="A0A484G8B8"/>
<evidence type="ECO:0000313" key="1">
    <source>
        <dbReference type="EMBL" id="TDZ26709.1"/>
    </source>
</evidence>
<accession>A0A484G8B8</accession>
<gene>
    <name evidence="1" type="ORF">Cob_v000341</name>
</gene>
<dbReference type="Proteomes" id="UP000014480">
    <property type="component" value="Unassembled WGS sequence"/>
</dbReference>
<keyword evidence="2" id="KW-1185">Reference proteome</keyword>
<protein>
    <submittedName>
        <fullName evidence="1">Uncharacterized protein</fullName>
    </submittedName>
</protein>
<proteinExistence type="predicted"/>
<comment type="caution">
    <text evidence="1">The sequence shown here is derived from an EMBL/GenBank/DDBJ whole genome shotgun (WGS) entry which is preliminary data.</text>
</comment>
<reference evidence="2" key="1">
    <citation type="journal article" date="2013" name="New Phytol.">
        <title>Comparative genomic and transcriptomic analyses reveal the hemibiotrophic stage shift of Colletotrichum fungi.</title>
        <authorList>
            <person name="Gan P."/>
            <person name="Ikeda K."/>
            <person name="Irieda H."/>
            <person name="Narusaka M."/>
            <person name="O'Connell R.J."/>
            <person name="Narusaka Y."/>
            <person name="Takano Y."/>
            <person name="Kubo Y."/>
            <person name="Shirasu K."/>
        </authorList>
    </citation>
    <scope>NUCLEOTIDE SEQUENCE [LARGE SCALE GENOMIC DNA]</scope>
    <source>
        <strain evidence="2">104-T / ATCC 96160 / CBS 514.97 / LARS 414 / MAFF 240422</strain>
    </source>
</reference>
<reference evidence="2" key="2">
    <citation type="journal article" date="2019" name="Mol. Plant Microbe Interact.">
        <title>Genome sequence resources for four phytopathogenic fungi from the Colletotrichum orbiculare species complex.</title>
        <authorList>
            <person name="Gan P."/>
            <person name="Tsushima A."/>
            <person name="Narusaka M."/>
            <person name="Narusaka Y."/>
            <person name="Takano Y."/>
            <person name="Kubo Y."/>
            <person name="Shirasu K."/>
        </authorList>
    </citation>
    <scope>GENOME REANNOTATION</scope>
    <source>
        <strain evidence="2">104-T / ATCC 96160 / CBS 514.97 / LARS 414 / MAFF 240422</strain>
    </source>
</reference>
<organism evidence="1 2">
    <name type="scientific">Colletotrichum orbiculare (strain 104-T / ATCC 96160 / CBS 514.97 / LARS 414 / MAFF 240422)</name>
    <name type="common">Cucumber anthracnose fungus</name>
    <name type="synonym">Colletotrichum lagenarium</name>
    <dbReference type="NCBI Taxonomy" id="1213857"/>
    <lineage>
        <taxon>Eukaryota</taxon>
        <taxon>Fungi</taxon>
        <taxon>Dikarya</taxon>
        <taxon>Ascomycota</taxon>
        <taxon>Pezizomycotina</taxon>
        <taxon>Sordariomycetes</taxon>
        <taxon>Hypocreomycetidae</taxon>
        <taxon>Glomerellales</taxon>
        <taxon>Glomerellaceae</taxon>
        <taxon>Colletotrichum</taxon>
        <taxon>Colletotrichum orbiculare species complex</taxon>
    </lineage>
</organism>
<name>A0A484G8B8_COLOR</name>
<evidence type="ECO:0000313" key="2">
    <source>
        <dbReference type="Proteomes" id="UP000014480"/>
    </source>
</evidence>
<dbReference type="EMBL" id="AMCV02000001">
    <property type="protein sequence ID" value="TDZ26709.1"/>
    <property type="molecule type" value="Genomic_DNA"/>
</dbReference>